<feature type="chain" id="PRO_5046400851" evidence="4">
    <location>
        <begin position="30"/>
        <end position="379"/>
    </location>
</feature>
<dbReference type="Pfam" id="PF00353">
    <property type="entry name" value="HemolysinCabind"/>
    <property type="match status" value="3"/>
</dbReference>
<accession>A0ABW4AJY9</accession>
<dbReference type="Proteomes" id="UP001597183">
    <property type="component" value="Unassembled WGS sequence"/>
</dbReference>
<comment type="subcellular location">
    <subcellularLocation>
        <location evidence="1">Secreted</location>
    </subcellularLocation>
</comment>
<protein>
    <submittedName>
        <fullName evidence="5">Calcium-binding protein</fullName>
    </submittedName>
</protein>
<evidence type="ECO:0000256" key="3">
    <source>
        <dbReference type="SAM" id="MobiDB-lite"/>
    </source>
</evidence>
<dbReference type="InterPro" id="IPR001343">
    <property type="entry name" value="Hemolysn_Ca-bd"/>
</dbReference>
<reference evidence="6" key="1">
    <citation type="journal article" date="2019" name="Int. J. Syst. Evol. Microbiol.">
        <title>The Global Catalogue of Microorganisms (GCM) 10K type strain sequencing project: providing services to taxonomists for standard genome sequencing and annotation.</title>
        <authorList>
            <consortium name="The Broad Institute Genomics Platform"/>
            <consortium name="The Broad Institute Genome Sequencing Center for Infectious Disease"/>
            <person name="Wu L."/>
            <person name="Ma J."/>
        </authorList>
    </citation>
    <scope>NUCLEOTIDE SEQUENCE [LARGE SCALE GENOMIC DNA]</scope>
    <source>
        <strain evidence="6">CCM 7526</strain>
    </source>
</reference>
<keyword evidence="6" id="KW-1185">Reference proteome</keyword>
<dbReference type="EMBL" id="JBHTMK010000051">
    <property type="protein sequence ID" value="MFD1371095.1"/>
    <property type="molecule type" value="Genomic_DNA"/>
</dbReference>
<dbReference type="InterPro" id="IPR018511">
    <property type="entry name" value="Hemolysin-typ_Ca-bd_CS"/>
</dbReference>
<dbReference type="PRINTS" id="PR00313">
    <property type="entry name" value="CABNDNGRPT"/>
</dbReference>
<comment type="caution">
    <text evidence="5">The sequence shown here is derived from an EMBL/GenBank/DDBJ whole genome shotgun (WGS) entry which is preliminary data.</text>
</comment>
<evidence type="ECO:0000256" key="2">
    <source>
        <dbReference type="ARBA" id="ARBA00022525"/>
    </source>
</evidence>
<feature type="compositionally biased region" description="Basic and acidic residues" evidence="3">
    <location>
        <begin position="343"/>
        <end position="355"/>
    </location>
</feature>
<evidence type="ECO:0000256" key="4">
    <source>
        <dbReference type="SAM" id="SignalP"/>
    </source>
</evidence>
<dbReference type="RefSeq" id="WP_317789560.1">
    <property type="nucleotide sequence ID" value="NZ_AP028461.1"/>
</dbReference>
<dbReference type="PANTHER" id="PTHR38340">
    <property type="entry name" value="S-LAYER PROTEIN"/>
    <property type="match status" value="1"/>
</dbReference>
<evidence type="ECO:0000256" key="1">
    <source>
        <dbReference type="ARBA" id="ARBA00004613"/>
    </source>
</evidence>
<gene>
    <name evidence="5" type="ORF">ACFQ5G_37675</name>
</gene>
<keyword evidence="2" id="KW-0964">Secreted</keyword>
<feature type="region of interest" description="Disordered" evidence="3">
    <location>
        <begin position="337"/>
        <end position="361"/>
    </location>
</feature>
<keyword evidence="4" id="KW-0732">Signal</keyword>
<dbReference type="Gene3D" id="2.150.10.10">
    <property type="entry name" value="Serralysin-like metalloprotease, C-terminal"/>
    <property type="match status" value="2"/>
</dbReference>
<evidence type="ECO:0000313" key="6">
    <source>
        <dbReference type="Proteomes" id="UP001597183"/>
    </source>
</evidence>
<feature type="signal peptide" evidence="4">
    <location>
        <begin position="1"/>
        <end position="29"/>
    </location>
</feature>
<organism evidence="5 6">
    <name type="scientific">Actinoplanes sichuanensis</name>
    <dbReference type="NCBI Taxonomy" id="512349"/>
    <lineage>
        <taxon>Bacteria</taxon>
        <taxon>Bacillati</taxon>
        <taxon>Actinomycetota</taxon>
        <taxon>Actinomycetes</taxon>
        <taxon>Micromonosporales</taxon>
        <taxon>Micromonosporaceae</taxon>
        <taxon>Actinoplanes</taxon>
    </lineage>
</organism>
<sequence length="379" mass="39315">MTRSAWLPRAGLVLLVTVSGGLVSTPASAAATGVVSVVEKTKVRYKAAAGKQNRVVVTRSGRTIVVDDQVAIRAGVGCKQVEGDRTKVSCALSKAPTRVQVYTYDRYDAVTNRTDLPMSADGGTGNDILVGGRRGDRLLGGAGADRLYGGAGQDYLDGRHGNDLIFGGDGADMIHGWLGNDTLHGGNGDDHVWGEEGDDRIHGEAGQDDLAGYQGSDYLHGGDGDDSLAGDVYTDGIAADVMLGGAGFDQVDYGDYQKAISVDLDGARRDDGRPGEHDTVGSDVEGIYGGWAGDRLVGNAADNGIMGYTGDDVIHGGGGNDWLDGLDGSDRVYGGAGDDWLSGDDRPNADADRLDGGTNGPLGDECLLFKRDTAVGCER</sequence>
<evidence type="ECO:0000313" key="5">
    <source>
        <dbReference type="EMBL" id="MFD1371095.1"/>
    </source>
</evidence>
<dbReference type="PANTHER" id="PTHR38340:SF1">
    <property type="entry name" value="S-LAYER PROTEIN"/>
    <property type="match status" value="1"/>
</dbReference>
<dbReference type="PROSITE" id="PS00330">
    <property type="entry name" value="HEMOLYSIN_CALCIUM"/>
    <property type="match status" value="2"/>
</dbReference>
<proteinExistence type="predicted"/>
<name>A0ABW4AJY9_9ACTN</name>
<dbReference type="InterPro" id="IPR050557">
    <property type="entry name" value="RTX_toxin/Mannuronan_C5-epim"/>
</dbReference>
<dbReference type="SUPFAM" id="SSF51120">
    <property type="entry name" value="beta-Roll"/>
    <property type="match status" value="2"/>
</dbReference>
<dbReference type="InterPro" id="IPR011049">
    <property type="entry name" value="Serralysin-like_metalloprot_C"/>
</dbReference>